<dbReference type="PANTHER" id="PTHR36766">
    <property type="entry name" value="PLANT BROAD-SPECTRUM MILDEW RESISTANCE PROTEIN RPW8"/>
    <property type="match status" value="1"/>
</dbReference>
<name>A0A922J3P5_CARIL</name>
<evidence type="ECO:0000313" key="6">
    <source>
        <dbReference type="Proteomes" id="UP000811246"/>
    </source>
</evidence>
<dbReference type="Pfam" id="PF23559">
    <property type="entry name" value="WHD_DRP"/>
    <property type="match status" value="1"/>
</dbReference>
<evidence type="ECO:0000259" key="3">
    <source>
        <dbReference type="Pfam" id="PF00931"/>
    </source>
</evidence>
<dbReference type="Pfam" id="PF00931">
    <property type="entry name" value="NB-ARC"/>
    <property type="match status" value="1"/>
</dbReference>
<dbReference type="GO" id="GO:0043531">
    <property type="term" value="F:ADP binding"/>
    <property type="evidence" value="ECO:0007669"/>
    <property type="project" value="InterPro"/>
</dbReference>
<evidence type="ECO:0000259" key="4">
    <source>
        <dbReference type="Pfam" id="PF23559"/>
    </source>
</evidence>
<dbReference type="PANTHER" id="PTHR36766:SF61">
    <property type="entry name" value="NB-ARC DOMAIN DISEASE RESISTANCE PROTEIN"/>
    <property type="match status" value="1"/>
</dbReference>
<evidence type="ECO:0000313" key="5">
    <source>
        <dbReference type="EMBL" id="KAG6692063.1"/>
    </source>
</evidence>
<comment type="caution">
    <text evidence="5">The sequence shown here is derived from an EMBL/GenBank/DDBJ whole genome shotgun (WGS) entry which is preliminary data.</text>
</comment>
<dbReference type="Proteomes" id="UP000811246">
    <property type="component" value="Chromosome 10"/>
</dbReference>
<dbReference type="GO" id="GO:0006952">
    <property type="term" value="P:defense response"/>
    <property type="evidence" value="ECO:0007669"/>
    <property type="project" value="UniProtKB-KW"/>
</dbReference>
<dbReference type="FunFam" id="3.40.50.300:FF:001091">
    <property type="entry name" value="Probable disease resistance protein At1g61300"/>
    <property type="match status" value="1"/>
</dbReference>
<gene>
    <name evidence="5" type="ORF">I3842_10G094400</name>
</gene>
<proteinExistence type="predicted"/>
<dbReference type="EMBL" id="CM031834">
    <property type="protein sequence ID" value="KAG6692063.1"/>
    <property type="molecule type" value="Genomic_DNA"/>
</dbReference>
<keyword evidence="1" id="KW-0677">Repeat</keyword>
<sequence>MALSSRLKLVYKIKDIRERLDDINAEKVQFNLTERNEEVHVMPQWRGKTHFFIDPSTIIGRHGDKEEIKKSLMHPNRSRNLNIIAIVGLGGLGKTTLVKAIYNDGTVYNLFELRMWVCVYEDFNVTRLVEEILKSTGCKVDKKSSTEDTLQTSLRELLKDKRFLLVLDDIWNENRNKWIESIDLLNGGSHGSVVVVMTRSHNVSSILDPIYTHSLDGLSNEKSLSLFVKCAFKEGEDKRHLGLLSIAEEIVKKCKGLPLAVKSLGGILYSKVDEREWNSVRDNEIWELEENEGGILPALRLSYNQMSIHLKRCFAYCVNFPKNHEFNNYILIEQWLAHGLILQSPTNKKQELKDVGDLYIKELMSRCFFQDFEEFWWCYSFKMHDLVHDLVLSIAQKEWLELDVDNKEIAPTVRHLSISDNDQQVSKSSNKLTSVRTIM</sequence>
<feature type="domain" description="Disease resistance protein winged helix" evidence="4">
    <location>
        <begin position="320"/>
        <end position="391"/>
    </location>
</feature>
<protein>
    <submittedName>
        <fullName evidence="5">Uncharacterized protein</fullName>
    </submittedName>
</protein>
<evidence type="ECO:0000256" key="1">
    <source>
        <dbReference type="ARBA" id="ARBA00022737"/>
    </source>
</evidence>
<evidence type="ECO:0000256" key="2">
    <source>
        <dbReference type="ARBA" id="ARBA00022821"/>
    </source>
</evidence>
<organism evidence="5 6">
    <name type="scientific">Carya illinoinensis</name>
    <name type="common">Pecan</name>
    <dbReference type="NCBI Taxonomy" id="32201"/>
    <lineage>
        <taxon>Eukaryota</taxon>
        <taxon>Viridiplantae</taxon>
        <taxon>Streptophyta</taxon>
        <taxon>Embryophyta</taxon>
        <taxon>Tracheophyta</taxon>
        <taxon>Spermatophyta</taxon>
        <taxon>Magnoliopsida</taxon>
        <taxon>eudicotyledons</taxon>
        <taxon>Gunneridae</taxon>
        <taxon>Pentapetalae</taxon>
        <taxon>rosids</taxon>
        <taxon>fabids</taxon>
        <taxon>Fagales</taxon>
        <taxon>Juglandaceae</taxon>
        <taxon>Carya</taxon>
    </lineage>
</organism>
<reference evidence="5" key="1">
    <citation type="submission" date="2021-01" db="EMBL/GenBank/DDBJ databases">
        <authorList>
            <person name="Lovell J.T."/>
            <person name="Bentley N."/>
            <person name="Bhattarai G."/>
            <person name="Jenkins J.W."/>
            <person name="Sreedasyam A."/>
            <person name="Alarcon Y."/>
            <person name="Bock C."/>
            <person name="Boston L."/>
            <person name="Carlson J."/>
            <person name="Cervantes K."/>
            <person name="Clermont K."/>
            <person name="Krom N."/>
            <person name="Kubenka K."/>
            <person name="Mamidi S."/>
            <person name="Mattison C."/>
            <person name="Monteros M."/>
            <person name="Pisani C."/>
            <person name="Plott C."/>
            <person name="Rajasekar S."/>
            <person name="Rhein H.S."/>
            <person name="Rohla C."/>
            <person name="Song M."/>
            <person name="Hilaire R.S."/>
            <person name="Shu S."/>
            <person name="Wells L."/>
            <person name="Wang X."/>
            <person name="Webber J."/>
            <person name="Heerema R.J."/>
            <person name="Klein P."/>
            <person name="Conner P."/>
            <person name="Grauke L."/>
            <person name="Grimwood J."/>
            <person name="Schmutz J."/>
            <person name="Randall J.J."/>
        </authorList>
    </citation>
    <scope>NUCLEOTIDE SEQUENCE</scope>
    <source>
        <tissue evidence="5">Leaf</tissue>
    </source>
</reference>
<keyword evidence="2" id="KW-0611">Plant defense</keyword>
<dbReference type="AlphaFoldDB" id="A0A922J3P5"/>
<feature type="domain" description="NB-ARC" evidence="3">
    <location>
        <begin position="64"/>
        <end position="234"/>
    </location>
</feature>
<dbReference type="InterPro" id="IPR002182">
    <property type="entry name" value="NB-ARC"/>
</dbReference>
<dbReference type="InterPro" id="IPR058922">
    <property type="entry name" value="WHD_DRP"/>
</dbReference>
<accession>A0A922J3P5</accession>